<feature type="region of interest" description="Disordered" evidence="1">
    <location>
        <begin position="109"/>
        <end position="147"/>
    </location>
</feature>
<dbReference type="AlphaFoldDB" id="A0A7I7WEK9"/>
<protein>
    <submittedName>
        <fullName evidence="3">Uncharacterized protein</fullName>
    </submittedName>
</protein>
<keyword evidence="2" id="KW-0614">Plasmid</keyword>
<keyword evidence="5" id="KW-1185">Reference proteome</keyword>
<evidence type="ECO:0000313" key="3">
    <source>
        <dbReference type="EMBL" id="ORA28806.1"/>
    </source>
</evidence>
<evidence type="ECO:0000313" key="4">
    <source>
        <dbReference type="Proteomes" id="UP000192441"/>
    </source>
</evidence>
<dbReference type="Proteomes" id="UP000192441">
    <property type="component" value="Unassembled WGS sequence"/>
</dbReference>
<evidence type="ECO:0000256" key="1">
    <source>
        <dbReference type="SAM" id="MobiDB-lite"/>
    </source>
</evidence>
<sequence length="147" mass="16403">MYQLIVDTEAGITTSDHPDRAHAHAALMRYIIDRDYYLRLIRTSQPHSIYELLQLRDLGEYGQLIDRRPRSAGHAIIEEFIPDPGVPTKSLDNAAAEAHRWLDDHRALQEHGAEDDPGAGYPLATAATRVIPPNTPPAPLQRRATAP</sequence>
<dbReference type="EMBL" id="AP022607">
    <property type="protein sequence ID" value="BBZ15352.1"/>
    <property type="molecule type" value="Genomic_DNA"/>
</dbReference>
<reference evidence="2" key="3">
    <citation type="submission" date="2020-02" db="EMBL/GenBank/DDBJ databases">
        <authorList>
            <person name="Matsumoto Y."/>
            <person name="Motooka D."/>
            <person name="Nakamura S."/>
        </authorList>
    </citation>
    <scope>NUCLEOTIDE SEQUENCE</scope>
    <source>
        <strain evidence="2">JCM 12687</strain>
        <plasmid evidence="2">pJCM12687</plasmid>
    </source>
</reference>
<dbReference type="OrthoDB" id="4711651at2"/>
<accession>A0A7I7WEK9</accession>
<dbReference type="RefSeq" id="WP_083134747.1">
    <property type="nucleotide sequence ID" value="NZ_AP022607.1"/>
</dbReference>
<name>A0A7I7WEK9_9MYCO</name>
<evidence type="ECO:0000313" key="2">
    <source>
        <dbReference type="EMBL" id="BBZ15352.1"/>
    </source>
</evidence>
<gene>
    <name evidence="3" type="ORF">BST20_28485</name>
    <name evidence="2" type="ORF">MBRA_55470</name>
</gene>
<geneLocation type="plasmid" evidence="2 5">
    <name>pJCM12687</name>
</geneLocation>
<reference evidence="2 5" key="2">
    <citation type="journal article" date="2019" name="Emerg. Microbes Infect.">
        <title>Comprehensive subspecies identification of 175 nontuberculous mycobacteria species based on 7547 genomic profiles.</title>
        <authorList>
            <person name="Matsumoto Y."/>
            <person name="Kinjo T."/>
            <person name="Motooka D."/>
            <person name="Nabeya D."/>
            <person name="Jung N."/>
            <person name="Uechi K."/>
            <person name="Horii T."/>
            <person name="Iida T."/>
            <person name="Fujita J."/>
            <person name="Nakamura S."/>
        </authorList>
    </citation>
    <scope>NUCLEOTIDE SEQUENCE [LARGE SCALE GENOMIC DNA]</scope>
    <source>
        <strain evidence="2 5">JCM 12687</strain>
        <plasmid evidence="2">pJCM12687</plasmid>
    </source>
</reference>
<reference evidence="3 4" key="1">
    <citation type="submission" date="2016-12" db="EMBL/GenBank/DDBJ databases">
        <title>The new phylogeny of genus Mycobacterium.</title>
        <authorList>
            <person name="Tortoli E."/>
            <person name="Trovato A."/>
            <person name="Cirillo D.M."/>
        </authorList>
    </citation>
    <scope>NUCLEOTIDE SEQUENCE [LARGE SCALE GENOMIC DNA]</scope>
    <source>
        <strain evidence="3 4">DSM 44624</strain>
    </source>
</reference>
<organism evidence="3 4">
    <name type="scientific">Mycobacterium branderi</name>
    <dbReference type="NCBI Taxonomy" id="43348"/>
    <lineage>
        <taxon>Bacteria</taxon>
        <taxon>Bacillati</taxon>
        <taxon>Actinomycetota</taxon>
        <taxon>Actinomycetes</taxon>
        <taxon>Mycobacteriales</taxon>
        <taxon>Mycobacteriaceae</taxon>
        <taxon>Mycobacterium</taxon>
    </lineage>
</organism>
<evidence type="ECO:0000313" key="5">
    <source>
        <dbReference type="Proteomes" id="UP000467379"/>
    </source>
</evidence>
<dbReference type="EMBL" id="MVHM01000039">
    <property type="protein sequence ID" value="ORA28806.1"/>
    <property type="molecule type" value="Genomic_DNA"/>
</dbReference>
<dbReference type="Proteomes" id="UP000467379">
    <property type="component" value="Plasmid pJCM12687"/>
</dbReference>
<proteinExistence type="predicted"/>